<evidence type="ECO:0000313" key="2">
    <source>
        <dbReference type="Proteomes" id="UP001430953"/>
    </source>
</evidence>
<accession>A0AAW2F1R3</accession>
<dbReference type="EMBL" id="JADYXP020000016">
    <property type="protein sequence ID" value="KAL0108668.1"/>
    <property type="molecule type" value="Genomic_DNA"/>
</dbReference>
<proteinExistence type="predicted"/>
<evidence type="ECO:0000313" key="1">
    <source>
        <dbReference type="EMBL" id="KAL0108668.1"/>
    </source>
</evidence>
<reference evidence="1 2" key="1">
    <citation type="submission" date="2023-03" db="EMBL/GenBank/DDBJ databases">
        <title>High recombination rates correlate with genetic variation in Cardiocondyla obscurior ants.</title>
        <authorList>
            <person name="Errbii M."/>
        </authorList>
    </citation>
    <scope>NUCLEOTIDE SEQUENCE [LARGE SCALE GENOMIC DNA]</scope>
    <source>
        <strain evidence="1">Alpha-2009</strain>
        <tissue evidence="1">Whole body</tissue>
    </source>
</reference>
<organism evidence="1 2">
    <name type="scientific">Cardiocondyla obscurior</name>
    <dbReference type="NCBI Taxonomy" id="286306"/>
    <lineage>
        <taxon>Eukaryota</taxon>
        <taxon>Metazoa</taxon>
        <taxon>Ecdysozoa</taxon>
        <taxon>Arthropoda</taxon>
        <taxon>Hexapoda</taxon>
        <taxon>Insecta</taxon>
        <taxon>Pterygota</taxon>
        <taxon>Neoptera</taxon>
        <taxon>Endopterygota</taxon>
        <taxon>Hymenoptera</taxon>
        <taxon>Apocrita</taxon>
        <taxon>Aculeata</taxon>
        <taxon>Formicoidea</taxon>
        <taxon>Formicidae</taxon>
        <taxon>Myrmicinae</taxon>
        <taxon>Cardiocondyla</taxon>
    </lineage>
</organism>
<keyword evidence="2" id="KW-1185">Reference proteome</keyword>
<sequence>METKEKDLDNNCLKIIAETIFSPGTPEILKSIASPHAISPGPKLKHITDFVLRPWRIRRDITPNWPKPPPVLITDLGESVETQTTETLKHRFQHAPQVSEKGVQTDVWAMTSASSESEYPVQYPGDKK</sequence>
<comment type="caution">
    <text evidence="1">The sequence shown here is derived from an EMBL/GenBank/DDBJ whole genome shotgun (WGS) entry which is preliminary data.</text>
</comment>
<protein>
    <submittedName>
        <fullName evidence="1">Uncharacterized protein</fullName>
    </submittedName>
</protein>
<dbReference type="Proteomes" id="UP001430953">
    <property type="component" value="Unassembled WGS sequence"/>
</dbReference>
<gene>
    <name evidence="1" type="ORF">PUN28_015264</name>
</gene>
<name>A0AAW2F1R3_9HYME</name>
<dbReference type="AlphaFoldDB" id="A0AAW2F1R3"/>